<dbReference type="GO" id="GO:0005634">
    <property type="term" value="C:nucleus"/>
    <property type="evidence" value="ECO:0007669"/>
    <property type="project" value="TreeGrafter"/>
</dbReference>
<reference evidence="2" key="1">
    <citation type="journal article" date="2020" name="Stud. Mycol.">
        <title>101 Dothideomycetes genomes: a test case for predicting lifestyles and emergence of pathogens.</title>
        <authorList>
            <person name="Haridas S."/>
            <person name="Albert R."/>
            <person name="Binder M."/>
            <person name="Bloem J."/>
            <person name="Labutti K."/>
            <person name="Salamov A."/>
            <person name="Andreopoulos B."/>
            <person name="Baker S."/>
            <person name="Barry K."/>
            <person name="Bills G."/>
            <person name="Bluhm B."/>
            <person name="Cannon C."/>
            <person name="Castanera R."/>
            <person name="Culley D."/>
            <person name="Daum C."/>
            <person name="Ezra D."/>
            <person name="Gonzalez J."/>
            <person name="Henrissat B."/>
            <person name="Kuo A."/>
            <person name="Liang C."/>
            <person name="Lipzen A."/>
            <person name="Lutzoni F."/>
            <person name="Magnuson J."/>
            <person name="Mondo S."/>
            <person name="Nolan M."/>
            <person name="Ohm R."/>
            <person name="Pangilinan J."/>
            <person name="Park H.-J."/>
            <person name="Ramirez L."/>
            <person name="Alfaro M."/>
            <person name="Sun H."/>
            <person name="Tritt A."/>
            <person name="Yoshinaga Y."/>
            <person name="Zwiers L.-H."/>
            <person name="Turgeon B."/>
            <person name="Goodwin S."/>
            <person name="Spatafora J."/>
            <person name="Crous P."/>
            <person name="Grigoriev I."/>
        </authorList>
    </citation>
    <scope>NUCLEOTIDE SEQUENCE</scope>
    <source>
        <strain evidence="2">CBS 110217</strain>
    </source>
</reference>
<comment type="caution">
    <text evidence="2">The sequence shown here is derived from an EMBL/GenBank/DDBJ whole genome shotgun (WGS) entry which is preliminary data.</text>
</comment>
<keyword evidence="2" id="KW-0808">Transferase</keyword>
<dbReference type="InterPro" id="IPR000719">
    <property type="entry name" value="Prot_kinase_dom"/>
</dbReference>
<evidence type="ECO:0000259" key="1">
    <source>
        <dbReference type="PROSITE" id="PS50011"/>
    </source>
</evidence>
<name>A0A9P4GVQ2_9PLEO</name>
<dbReference type="Gene3D" id="3.30.200.20">
    <property type="entry name" value="Phosphorylase Kinase, domain 1"/>
    <property type="match status" value="1"/>
</dbReference>
<evidence type="ECO:0000313" key="3">
    <source>
        <dbReference type="Proteomes" id="UP000799777"/>
    </source>
</evidence>
<dbReference type="GO" id="GO:0004674">
    <property type="term" value="F:protein serine/threonine kinase activity"/>
    <property type="evidence" value="ECO:0007669"/>
    <property type="project" value="TreeGrafter"/>
</dbReference>
<dbReference type="InterPro" id="IPR008271">
    <property type="entry name" value="Ser/Thr_kinase_AS"/>
</dbReference>
<organism evidence="2 3">
    <name type="scientific">Setomelanomma holmii</name>
    <dbReference type="NCBI Taxonomy" id="210430"/>
    <lineage>
        <taxon>Eukaryota</taxon>
        <taxon>Fungi</taxon>
        <taxon>Dikarya</taxon>
        <taxon>Ascomycota</taxon>
        <taxon>Pezizomycotina</taxon>
        <taxon>Dothideomycetes</taxon>
        <taxon>Pleosporomycetidae</taxon>
        <taxon>Pleosporales</taxon>
        <taxon>Pleosporineae</taxon>
        <taxon>Phaeosphaeriaceae</taxon>
        <taxon>Setomelanomma</taxon>
    </lineage>
</organism>
<dbReference type="PROSITE" id="PS50011">
    <property type="entry name" value="PROTEIN_KINASE_DOM"/>
    <property type="match status" value="1"/>
</dbReference>
<dbReference type="EMBL" id="ML978485">
    <property type="protein sequence ID" value="KAF2022661.1"/>
    <property type="molecule type" value="Genomic_DNA"/>
</dbReference>
<accession>A0A9P4GVQ2</accession>
<proteinExistence type="predicted"/>
<dbReference type="GO" id="GO:0005524">
    <property type="term" value="F:ATP binding"/>
    <property type="evidence" value="ECO:0007669"/>
    <property type="project" value="InterPro"/>
</dbReference>
<gene>
    <name evidence="2" type="ORF">EK21DRAFT_95532</name>
</gene>
<dbReference type="InterPro" id="IPR011009">
    <property type="entry name" value="Kinase-like_dom_sf"/>
</dbReference>
<dbReference type="PANTHER" id="PTHR44167:SF24">
    <property type="entry name" value="SERINE_THREONINE-PROTEIN KINASE CHK2"/>
    <property type="match status" value="1"/>
</dbReference>
<keyword evidence="3" id="KW-1185">Reference proteome</keyword>
<sequence>MHIRSAAGSAPFISEAQLQLNVIVLHLLRTPQSDTGQYNSHHIIIPAPNYLQHLKVPLLRRISQHHVSGLLTSWGSTSTASNDSAPAPCELIDGVALDWSGRGTSHVDYGKKEALPLMQGRFLGYGMHGGVYESTCNGIALAWKRKYCSRRVGHRERREIEIIKRLQHRHIIRLVGTYMHGPFLGLLLWPVATCDLASLLEDVDWLQRPFQNQAQMQTDQNVPSEETSEQIGEREARLQALGLSTASLETARIDANAYLERTMGCIATAVAYLYQQEIKHKDLKPSNILLYSNRLWVTDFGTATDFSVLTTSATENGERGTPKYFAPEVAVYDPSGRAADIFSMGCIFLEIITLCVGYCLGETVQLRSQNDKSFHANLDTIDMWFSRGRIASRTPADEHMMGLVRSMMQKDPDQRPTAETVEEEIELISGLASAAGGFSFCNSCCDSMSGTESAESWLQSQHLPAPLDMSVIIGNTYELKEPDLHTYTFFVMVSNSDLVEKVHIFLHPMVTPPSSNMAVFCELEVGIDGNLRGR</sequence>
<protein>
    <submittedName>
        <fullName evidence="2">Kinase-like protein</fullName>
    </submittedName>
</protein>
<dbReference type="PANTHER" id="PTHR44167">
    <property type="entry name" value="OVARIAN-SPECIFIC SERINE/THREONINE-PROTEIN KINASE LOK-RELATED"/>
    <property type="match status" value="1"/>
</dbReference>
<dbReference type="GO" id="GO:0044773">
    <property type="term" value="P:mitotic DNA damage checkpoint signaling"/>
    <property type="evidence" value="ECO:0007669"/>
    <property type="project" value="TreeGrafter"/>
</dbReference>
<dbReference type="OrthoDB" id="4062651at2759"/>
<dbReference type="Pfam" id="PF00069">
    <property type="entry name" value="Pkinase"/>
    <property type="match status" value="1"/>
</dbReference>
<dbReference type="AlphaFoldDB" id="A0A9P4GVQ2"/>
<dbReference type="Proteomes" id="UP000799777">
    <property type="component" value="Unassembled WGS sequence"/>
</dbReference>
<dbReference type="SMART" id="SM00220">
    <property type="entry name" value="S_TKc"/>
    <property type="match status" value="1"/>
</dbReference>
<feature type="domain" description="Protein kinase" evidence="1">
    <location>
        <begin position="117"/>
        <end position="428"/>
    </location>
</feature>
<dbReference type="Gene3D" id="1.10.510.10">
    <property type="entry name" value="Transferase(Phosphotransferase) domain 1"/>
    <property type="match status" value="1"/>
</dbReference>
<dbReference type="SUPFAM" id="SSF56112">
    <property type="entry name" value="Protein kinase-like (PK-like)"/>
    <property type="match status" value="1"/>
</dbReference>
<dbReference type="PROSITE" id="PS00108">
    <property type="entry name" value="PROTEIN_KINASE_ST"/>
    <property type="match status" value="1"/>
</dbReference>
<dbReference type="CDD" id="cd00180">
    <property type="entry name" value="PKc"/>
    <property type="match status" value="1"/>
</dbReference>
<evidence type="ECO:0000313" key="2">
    <source>
        <dbReference type="EMBL" id="KAF2022661.1"/>
    </source>
</evidence>
<keyword evidence="2" id="KW-0418">Kinase</keyword>